<name>A0A2S5A9M0_9SPHI</name>
<keyword evidence="5" id="KW-1185">Reference proteome</keyword>
<dbReference type="EMBL" id="PQVF01000001">
    <property type="protein sequence ID" value="POY39072.1"/>
    <property type="molecule type" value="Genomic_DNA"/>
</dbReference>
<gene>
    <name evidence="4" type="ORF">C3K47_00810</name>
</gene>
<evidence type="ECO:0000313" key="4">
    <source>
        <dbReference type="EMBL" id="POY39072.1"/>
    </source>
</evidence>
<evidence type="ECO:0000259" key="3">
    <source>
        <dbReference type="Pfam" id="PF00155"/>
    </source>
</evidence>
<evidence type="ECO:0000256" key="2">
    <source>
        <dbReference type="ARBA" id="ARBA00022679"/>
    </source>
</evidence>
<dbReference type="AlphaFoldDB" id="A0A2S5A9M0"/>
<reference evidence="4 5" key="1">
    <citation type="submission" date="2018-01" db="EMBL/GenBank/DDBJ databases">
        <authorList>
            <person name="Gaut B.S."/>
            <person name="Morton B.R."/>
            <person name="Clegg M.T."/>
            <person name="Duvall M.R."/>
        </authorList>
    </citation>
    <scope>NUCLEOTIDE SEQUENCE [LARGE SCALE GENOMIC DNA]</scope>
    <source>
        <strain evidence="4 5">HR-AV</strain>
    </source>
</reference>
<dbReference type="InterPro" id="IPR015422">
    <property type="entry name" value="PyrdxlP-dep_Trfase_small"/>
</dbReference>
<evidence type="ECO:0000256" key="1">
    <source>
        <dbReference type="ARBA" id="ARBA00001933"/>
    </source>
</evidence>
<accession>A0A2S5A9M0</accession>
<dbReference type="GO" id="GO:0030170">
    <property type="term" value="F:pyridoxal phosphate binding"/>
    <property type="evidence" value="ECO:0007669"/>
    <property type="project" value="InterPro"/>
</dbReference>
<dbReference type="SUPFAM" id="SSF53383">
    <property type="entry name" value="PLP-dependent transferases"/>
    <property type="match status" value="1"/>
</dbReference>
<dbReference type="OrthoDB" id="846426at2"/>
<dbReference type="InterPro" id="IPR015421">
    <property type="entry name" value="PyrdxlP-dep_Trfase_major"/>
</dbReference>
<protein>
    <recommendedName>
        <fullName evidence="3">Aminotransferase class I/classII large domain-containing protein</fullName>
    </recommendedName>
</protein>
<comment type="caution">
    <text evidence="4">The sequence shown here is derived from an EMBL/GenBank/DDBJ whole genome shotgun (WGS) entry which is preliminary data.</text>
</comment>
<dbReference type="InterPro" id="IPR004839">
    <property type="entry name" value="Aminotransferase_I/II_large"/>
</dbReference>
<dbReference type="InterPro" id="IPR015424">
    <property type="entry name" value="PyrdxlP-dep_Trfase"/>
</dbReference>
<dbReference type="GO" id="GO:0016740">
    <property type="term" value="F:transferase activity"/>
    <property type="evidence" value="ECO:0007669"/>
    <property type="project" value="UniProtKB-KW"/>
</dbReference>
<keyword evidence="2" id="KW-0808">Transferase</keyword>
<sequence>MFNKLNISAHKGRTAWLNNEEYLVFAGTSYLGIAYNTEFRNYLAEGFQLYGSNFGSSRLGNVTIDVFELAETEIAKLVGAESALTVSSGMLAGQMVLRQFEDHAHLFIAPGIHPALKPLNYQSRNYSYEQWTAHVLSELHSHKFPEAVIFINTIDILNARRYDLTWLQLLPDDLNLIIVIDDSHALGLIGEHGEGHWSFLPVLPNIERIMVASMGKAFGIPAGVITGNLNRINKIRKDGVFGGSSPTVPAYLHAFLQSTDLYHSSRKALNKLITQFSVLIKPLSAIVQSDGLPIYFIDDKTIENRLLDQKIIVSSFPYPNPNSEPVTRVVINSIHTAEDIERLAFVLVYTLQTL</sequence>
<dbReference type="Proteomes" id="UP000236893">
    <property type="component" value="Unassembled WGS sequence"/>
</dbReference>
<feature type="domain" description="Aminotransferase class I/classII large" evidence="3">
    <location>
        <begin position="66"/>
        <end position="344"/>
    </location>
</feature>
<dbReference type="InterPro" id="IPR050087">
    <property type="entry name" value="AON_synthase_class-II"/>
</dbReference>
<dbReference type="Pfam" id="PF00155">
    <property type="entry name" value="Aminotran_1_2"/>
    <property type="match status" value="1"/>
</dbReference>
<proteinExistence type="predicted"/>
<organism evidence="4 5">
    <name type="scientific">Solitalea longa</name>
    <dbReference type="NCBI Taxonomy" id="2079460"/>
    <lineage>
        <taxon>Bacteria</taxon>
        <taxon>Pseudomonadati</taxon>
        <taxon>Bacteroidota</taxon>
        <taxon>Sphingobacteriia</taxon>
        <taxon>Sphingobacteriales</taxon>
        <taxon>Sphingobacteriaceae</taxon>
        <taxon>Solitalea</taxon>
    </lineage>
</organism>
<dbReference type="PANTHER" id="PTHR13693">
    <property type="entry name" value="CLASS II AMINOTRANSFERASE/8-AMINO-7-OXONONANOATE SYNTHASE"/>
    <property type="match status" value="1"/>
</dbReference>
<evidence type="ECO:0000313" key="5">
    <source>
        <dbReference type="Proteomes" id="UP000236893"/>
    </source>
</evidence>
<dbReference type="Gene3D" id="3.90.1150.10">
    <property type="entry name" value="Aspartate Aminotransferase, domain 1"/>
    <property type="match status" value="1"/>
</dbReference>
<dbReference type="RefSeq" id="WP_103787175.1">
    <property type="nucleotide sequence ID" value="NZ_PQVF01000001.1"/>
</dbReference>
<dbReference type="Gene3D" id="3.40.640.10">
    <property type="entry name" value="Type I PLP-dependent aspartate aminotransferase-like (Major domain)"/>
    <property type="match status" value="1"/>
</dbReference>
<comment type="cofactor">
    <cofactor evidence="1">
        <name>pyridoxal 5'-phosphate</name>
        <dbReference type="ChEBI" id="CHEBI:597326"/>
    </cofactor>
</comment>